<evidence type="ECO:0000256" key="5">
    <source>
        <dbReference type="ARBA" id="ARBA00022676"/>
    </source>
</evidence>
<evidence type="ECO:0000256" key="22">
    <source>
        <dbReference type="ARBA" id="ARBA00043828"/>
    </source>
</evidence>
<dbReference type="Gene3D" id="3.40.50.11660">
    <property type="entry name" value="Glycosyl transferase family 10, C-terminal domain"/>
    <property type="match status" value="1"/>
</dbReference>
<evidence type="ECO:0000259" key="26">
    <source>
        <dbReference type="Pfam" id="PF17039"/>
    </source>
</evidence>
<evidence type="ECO:0000256" key="4">
    <source>
        <dbReference type="ARBA" id="ARBA00011738"/>
    </source>
</evidence>
<evidence type="ECO:0000256" key="12">
    <source>
        <dbReference type="ARBA" id="ARBA00023136"/>
    </source>
</evidence>
<organism evidence="27 28">
    <name type="scientific">Mugilogobius chulae</name>
    <name type="common">yellowstripe goby</name>
    <dbReference type="NCBI Taxonomy" id="88201"/>
    <lineage>
        <taxon>Eukaryota</taxon>
        <taxon>Metazoa</taxon>
        <taxon>Chordata</taxon>
        <taxon>Craniata</taxon>
        <taxon>Vertebrata</taxon>
        <taxon>Euteleostomi</taxon>
        <taxon>Actinopterygii</taxon>
        <taxon>Neopterygii</taxon>
        <taxon>Teleostei</taxon>
        <taxon>Neoteleostei</taxon>
        <taxon>Acanthomorphata</taxon>
        <taxon>Gobiaria</taxon>
        <taxon>Gobiiformes</taxon>
        <taxon>Gobioidei</taxon>
        <taxon>Gobiidae</taxon>
        <taxon>Gobionellinae</taxon>
        <taxon>Mugilogobius</taxon>
    </lineage>
</organism>
<evidence type="ECO:0000256" key="11">
    <source>
        <dbReference type="ARBA" id="ARBA00023098"/>
    </source>
</evidence>
<dbReference type="GO" id="GO:0032580">
    <property type="term" value="C:Golgi cisterna membrane"/>
    <property type="evidence" value="ECO:0007669"/>
    <property type="project" value="UniProtKB-SubCell"/>
</dbReference>
<evidence type="ECO:0000256" key="19">
    <source>
        <dbReference type="ARBA" id="ARBA00036481"/>
    </source>
</evidence>
<comment type="catalytic activity">
    <reaction evidence="23">
        <text>an alpha-L-Fuc-(1-&gt;2)-beta-D-Gal-(1-&gt;4)-beta-D-GlcNAc derivative + GDP-beta-L-fucose = an alpha-L-Fuc-(1-&gt;2)-beta-D-Gal-(1-&gt;4)-[alpha-L-Fuc-(1-&gt;3)]-beta-D-GlcNAc derivative + GDP + H(+)</text>
        <dbReference type="Rhea" id="RHEA:77191"/>
        <dbReference type="ChEBI" id="CHEBI:15378"/>
        <dbReference type="ChEBI" id="CHEBI:57273"/>
        <dbReference type="ChEBI" id="CHEBI:58189"/>
        <dbReference type="ChEBI" id="CHEBI:133510"/>
        <dbReference type="ChEBI" id="CHEBI:195560"/>
    </reaction>
    <physiologicalReaction direction="left-to-right" evidence="23">
        <dbReference type="Rhea" id="RHEA:77192"/>
    </physiologicalReaction>
</comment>
<comment type="subcellular location">
    <subcellularLocation>
        <location evidence="24">Golgi apparatus</location>
        <location evidence="24">Golgi stack membrane</location>
        <topology evidence="24">Single-pass type II membrane protein</topology>
    </subcellularLocation>
    <subcellularLocation>
        <location evidence="21">Golgi apparatus</location>
        <location evidence="21">trans-Golgi network membrane</location>
        <topology evidence="21">Single-pass type II membrane protein</topology>
    </subcellularLocation>
</comment>
<keyword evidence="11" id="KW-0443">Lipid metabolism</keyword>
<evidence type="ECO:0000256" key="23">
    <source>
        <dbReference type="ARBA" id="ARBA00043838"/>
    </source>
</evidence>
<reference evidence="28" key="1">
    <citation type="submission" date="2024-04" db="EMBL/GenBank/DDBJ databases">
        <title>Salinicola lusitanus LLJ914,a marine bacterium isolated from the Okinawa Trough.</title>
        <authorList>
            <person name="Li J."/>
        </authorList>
    </citation>
    <scope>NUCLEOTIDE SEQUENCE [LARGE SCALE GENOMIC DNA]</scope>
</reference>
<evidence type="ECO:0000313" key="28">
    <source>
        <dbReference type="Proteomes" id="UP001460270"/>
    </source>
</evidence>
<evidence type="ECO:0000256" key="1">
    <source>
        <dbReference type="ARBA" id="ARBA00004922"/>
    </source>
</evidence>
<evidence type="ECO:0000259" key="25">
    <source>
        <dbReference type="Pfam" id="PF00852"/>
    </source>
</evidence>
<dbReference type="InterPro" id="IPR038577">
    <property type="entry name" value="GT10-like_C_sf"/>
</dbReference>
<dbReference type="PANTHER" id="PTHR11929:SF10">
    <property type="entry name" value="4-GALACTOSYL-N-ACETYLGLUCOSAMINIDE 3-ALPHA-L-FUCOSYLTRANSFERASE 9"/>
    <property type="match status" value="1"/>
</dbReference>
<evidence type="ECO:0000256" key="9">
    <source>
        <dbReference type="ARBA" id="ARBA00022989"/>
    </source>
</evidence>
<comment type="subunit">
    <text evidence="4">Homodimer.</text>
</comment>
<evidence type="ECO:0000256" key="7">
    <source>
        <dbReference type="ARBA" id="ARBA00022692"/>
    </source>
</evidence>
<dbReference type="EC" id="2.4.1.-" evidence="24"/>
<dbReference type="Pfam" id="PF17039">
    <property type="entry name" value="Glyco_tran_10_N"/>
    <property type="match status" value="1"/>
</dbReference>
<evidence type="ECO:0000256" key="14">
    <source>
        <dbReference type="ARBA" id="ARBA00023180"/>
    </source>
</evidence>
<keyword evidence="12 24" id="KW-0472">Membrane</keyword>
<comment type="catalytic activity">
    <reaction evidence="16">
        <text>alpha-D-galactosyl-(1-&gt;3)-beta-D-galactosyl-(1-&gt;4)-N-acetyl-beta-D-glucosaminyl-(1-&gt;3)-beta-D-galactosyl-(1-&gt;4)-beta-D-glucosyl-(1&lt;-&gt;1')-ceramide + GDP-beta-L-fucose = a neolactoside IV(3)-alpha-Gal,III(3)-alpha-Fuc-nLc4Cer + GDP + H(+)</text>
        <dbReference type="Rhea" id="RHEA:48380"/>
        <dbReference type="ChEBI" id="CHEBI:15378"/>
        <dbReference type="ChEBI" id="CHEBI:57273"/>
        <dbReference type="ChEBI" id="CHEBI:58189"/>
        <dbReference type="ChEBI" id="CHEBI:90380"/>
        <dbReference type="ChEBI" id="CHEBI:90381"/>
    </reaction>
    <physiologicalReaction direction="left-to-right" evidence="16">
        <dbReference type="Rhea" id="RHEA:48381"/>
    </physiologicalReaction>
</comment>
<comment type="catalytic activity">
    <reaction evidence="17">
        <text>an alpha-Neu5Ac-(2-&gt;3)-beta-D-Gal-(1-&gt;4)-beta-D-GlcNAc-(1-&gt;3)-beta-D-Gal-(1-&gt;4)-beta-D-GlcNAc derivative + GDP-beta-L-fucose = an alpha-Neu5Ac-(2-&gt;3)-beta-D-Gal-(1-&gt;4)-beta-D-GlcNAc-(1-&gt;3)-beta-D-Gal-(1-&gt;4)-[alpha-L-Fuc-(1-&gt;3)]-beta-D-GlcNAc derivative + GDP + H(+)</text>
        <dbReference type="Rhea" id="RHEA:68044"/>
        <dbReference type="ChEBI" id="CHEBI:15378"/>
        <dbReference type="ChEBI" id="CHEBI:57273"/>
        <dbReference type="ChEBI" id="CHEBI:58189"/>
        <dbReference type="ChEBI" id="CHEBI:145343"/>
        <dbReference type="ChEBI" id="CHEBI:176900"/>
    </reaction>
    <physiologicalReaction direction="left-to-right" evidence="17">
        <dbReference type="Rhea" id="RHEA:68045"/>
    </physiologicalReaction>
</comment>
<keyword evidence="14" id="KW-0325">Glycoprotein</keyword>
<dbReference type="GO" id="GO:0017083">
    <property type="term" value="F:4-galactosyl-N-acetylglucosaminide 3-alpha-L-fucosyltransferase activity"/>
    <property type="evidence" value="ECO:0007669"/>
    <property type="project" value="UniProtKB-EC"/>
</dbReference>
<evidence type="ECO:0000256" key="2">
    <source>
        <dbReference type="ARBA" id="ARBA00004934"/>
    </source>
</evidence>
<evidence type="ECO:0000256" key="10">
    <source>
        <dbReference type="ARBA" id="ARBA00023034"/>
    </source>
</evidence>
<evidence type="ECO:0000256" key="18">
    <source>
        <dbReference type="ARBA" id="ARBA00036295"/>
    </source>
</evidence>
<evidence type="ECO:0000256" key="20">
    <source>
        <dbReference type="ARBA" id="ARBA00036757"/>
    </source>
</evidence>
<evidence type="ECO:0000256" key="13">
    <source>
        <dbReference type="ARBA" id="ARBA00023157"/>
    </source>
</evidence>
<name>A0AAW0MGK9_9GOBI</name>
<dbReference type="AlphaFoldDB" id="A0AAW0MGK9"/>
<evidence type="ECO:0000256" key="17">
    <source>
        <dbReference type="ARBA" id="ARBA00036234"/>
    </source>
</evidence>
<keyword evidence="6 24" id="KW-0808">Transferase</keyword>
<keyword evidence="5 24" id="KW-0328">Glycosyltransferase</keyword>
<evidence type="ECO:0000256" key="6">
    <source>
        <dbReference type="ARBA" id="ARBA00022679"/>
    </source>
</evidence>
<dbReference type="EMBL" id="JBBPFD010000312">
    <property type="protein sequence ID" value="KAK7879230.1"/>
    <property type="molecule type" value="Genomic_DNA"/>
</dbReference>
<evidence type="ECO:0000256" key="8">
    <source>
        <dbReference type="ARBA" id="ARBA00022968"/>
    </source>
</evidence>
<gene>
    <name evidence="27" type="ORF">WMY93_033989</name>
</gene>
<evidence type="ECO:0000256" key="24">
    <source>
        <dbReference type="RuleBase" id="RU003832"/>
    </source>
</evidence>
<keyword evidence="9 24" id="KW-1133">Transmembrane helix</keyword>
<proteinExistence type="inferred from homology"/>
<comment type="caution">
    <text evidence="27">The sequence shown here is derived from an EMBL/GenBank/DDBJ whole genome shotgun (WGS) entry which is preliminary data.</text>
</comment>
<comment type="catalytic activity">
    <reaction evidence="19">
        <text>an N-acetyl-alpha-neuraminyl-(2-&gt;3)-beta-D-galactosyl-(1-&gt;4)-N-acetyl-beta-D-glucosaminyl derivative + GDP-beta-L-fucose = an alpha-Neu5Ac-(2-&gt;3)-beta-D-Gal-(1-&gt;4)-[alpha-L-Fuc-(1-&gt;3)]-beta-D-GlcNAc derivative + GDP + H(+)</text>
        <dbReference type="Rhea" id="RHEA:56076"/>
        <dbReference type="ChEBI" id="CHEBI:15378"/>
        <dbReference type="ChEBI" id="CHEBI:57273"/>
        <dbReference type="ChEBI" id="CHEBI:58189"/>
        <dbReference type="ChEBI" id="CHEBI:136545"/>
        <dbReference type="ChEBI" id="CHEBI:139509"/>
    </reaction>
    <physiologicalReaction direction="left-to-right" evidence="19">
        <dbReference type="Rhea" id="RHEA:56077"/>
    </physiologicalReaction>
</comment>
<comment type="similarity">
    <text evidence="3 24">Belongs to the glycosyltransferase 10 family.</text>
</comment>
<evidence type="ECO:0000256" key="16">
    <source>
        <dbReference type="ARBA" id="ARBA00036053"/>
    </source>
</evidence>
<accession>A0AAW0MGK9</accession>
<dbReference type="InterPro" id="IPR001503">
    <property type="entry name" value="Glyco_trans_10"/>
</dbReference>
<keyword evidence="10 24" id="KW-0333">Golgi apparatus</keyword>
<comment type="catalytic activity">
    <reaction evidence="20">
        <text>a neolactoside nLc4Cer + GDP-beta-L-fucose = a neolactoside III(3)-alpha-Fuc-nLc4Cer + GDP + H(+)</text>
        <dbReference type="Rhea" id="RHEA:48376"/>
        <dbReference type="ChEBI" id="CHEBI:15378"/>
        <dbReference type="ChEBI" id="CHEBI:57273"/>
        <dbReference type="ChEBI" id="CHEBI:58189"/>
        <dbReference type="ChEBI" id="CHEBI:90376"/>
        <dbReference type="ChEBI" id="CHEBI:90379"/>
    </reaction>
    <physiologicalReaction direction="left-to-right" evidence="20">
        <dbReference type="Rhea" id="RHEA:48377"/>
    </physiologicalReaction>
</comment>
<feature type="transmembrane region" description="Helical" evidence="24">
    <location>
        <begin position="27"/>
        <end position="46"/>
    </location>
</feature>
<keyword evidence="28" id="KW-1185">Reference proteome</keyword>
<keyword evidence="7 24" id="KW-0812">Transmembrane</keyword>
<comment type="pathway">
    <text evidence="2">Glycolipid biosynthesis.</text>
</comment>
<evidence type="ECO:0000256" key="15">
    <source>
        <dbReference type="ARBA" id="ARBA00029329"/>
    </source>
</evidence>
<dbReference type="PANTHER" id="PTHR11929">
    <property type="entry name" value="ALPHA- 1,3 -FUCOSYLTRANSFERASE"/>
    <property type="match status" value="1"/>
</dbReference>
<feature type="domain" description="Fucosyltransferase C-terminal" evidence="25">
    <location>
        <begin position="185"/>
        <end position="350"/>
    </location>
</feature>
<dbReference type="FunFam" id="3.40.50.11660:FF:000001">
    <property type="entry name" value="alpha-(1,3)-fucosyltransferase 9"/>
    <property type="match status" value="1"/>
</dbReference>
<comment type="catalytic activity">
    <reaction evidence="22">
        <text>beta-D-Gal-(1-&gt;4)-beta-D-GlcNAc-(1-&gt;3)-beta-D-Gal-(1-&gt;4)-D-Glc + GDP-beta-L-fucose = beta-D-Gal-(1-&gt;4)-[alpha-L-Fuc-(1-&gt;3)]-beta-D-GlcNAc-(1-&gt;3)-beta-D-Gal-(1-&gt;4)-D-Glc + GDP + H(+)</text>
        <dbReference type="Rhea" id="RHEA:77187"/>
        <dbReference type="ChEBI" id="CHEBI:15378"/>
        <dbReference type="ChEBI" id="CHEBI:57273"/>
        <dbReference type="ChEBI" id="CHEBI:58189"/>
        <dbReference type="ChEBI" id="CHEBI:60239"/>
        <dbReference type="ChEBI" id="CHEBI:61352"/>
    </reaction>
    <physiologicalReaction direction="left-to-right" evidence="22">
        <dbReference type="Rhea" id="RHEA:77188"/>
    </physiologicalReaction>
</comment>
<sequence>MFKYGQVANSRTTIIGPVMSSSYFTTLLRNLAVVFTVALIFALLLVSYNAEKQQEISAISYLPQRAPFGNSSEVKTPEEKTPDTIVLIWMYPFNAKFSLSCDEFGFSGCMLTDDKALYSKAHGPRPSFQKWVWFNMESPSNSGKMAALDSVFNLTTSYRRDSDIFVPYGNLVPLSSDANLFTRVPAKDKLVCWIVSNWNSRFKRVQYYNELKKHVQIHTYGRAFGEYIDDKKYVEIMSSCKFYLSFENSVHQDYITEKFYSPMKLGAVPVVLGPPRENYEAHAPGDSFIHVDDFTSPKALADKLQHLHEHPDEYMSYFDWRNSFEVANMRFGHEHACRTCHHLRAQTRYQSETGNRYICKNALEPRTDLGAEQVAVRESRECAERILRESTFARGHSCLTRLSSHKMSILAAIHVNPRGLGNNEPQWNSPRKGLADRVVVSLFKKDWRTGWWSLCLRRTGRPGVCVPGTTLLSLSGKVYSSVAENPTNS</sequence>
<dbReference type="SUPFAM" id="SSF53756">
    <property type="entry name" value="UDP-Glycosyltransferase/glycogen phosphorylase"/>
    <property type="match status" value="1"/>
</dbReference>
<comment type="catalytic activity">
    <reaction evidence="15">
        <text>a beta-D-galactosyl-(1-&gt;4)-N-acetyl-beta-D-glucosaminyl derivative + GDP-beta-L-fucose = a beta-D-galactosyl-(1-&gt;4)-[alpha-L-fucosyl-(1-&gt;3)]-N-acetyl-beta-D-glucosaminyl derivative + GDP + H(+)</text>
        <dbReference type="Rhea" id="RHEA:14257"/>
        <dbReference type="ChEBI" id="CHEBI:15378"/>
        <dbReference type="ChEBI" id="CHEBI:57273"/>
        <dbReference type="ChEBI" id="CHEBI:58189"/>
        <dbReference type="ChEBI" id="CHEBI:133507"/>
        <dbReference type="ChEBI" id="CHEBI:137941"/>
        <dbReference type="EC" id="2.4.1.152"/>
    </reaction>
    <physiologicalReaction direction="left-to-right" evidence="15">
        <dbReference type="Rhea" id="RHEA:14258"/>
    </physiologicalReaction>
</comment>
<keyword evidence="8" id="KW-0735">Signal-anchor</keyword>
<keyword evidence="13" id="KW-1015">Disulfide bond</keyword>
<dbReference type="InterPro" id="IPR031481">
    <property type="entry name" value="Glyco_tran_10_N"/>
</dbReference>
<comment type="pathway">
    <text evidence="1">Protein modification; protein glycosylation.</text>
</comment>
<dbReference type="Pfam" id="PF00852">
    <property type="entry name" value="Glyco_transf_10"/>
    <property type="match status" value="1"/>
</dbReference>
<feature type="domain" description="Fucosyltransferase N-terminal" evidence="26">
    <location>
        <begin position="124"/>
        <end position="169"/>
    </location>
</feature>
<comment type="catalytic activity">
    <reaction evidence="18">
        <text>alpha-N-glycoloylneuraminosyl-(2-&gt;3)-beta-D-galactosyl-(1-&gt;4)-N-acetyl-beta-D-glucosaminyl-(1-&gt;3)-beta-D-galactosyl-(1-&gt;4)-N-acetyl-beta-D-glucosaminyl-(1-&gt;3)-beta-D-galactosyl-(1-&gt;4)-beta-D-glucosyl-(1&lt;-&gt;1')-ceramide + GDP-beta-L-fucose = alpha-N-glycoloylneuraminosyl-(2-&gt;3)-beta-D-galactosyl-(1-&gt;4)-N-acetyl-beta-D-glucosaminyl-(1-&gt;3)-beta-D-galactosyl-(1-&gt;4)-[alpha-L-fucosyl-(1-&gt;3)]-N-acetyl-beta-D-glucosaminyl-(1-&gt;3)-beta-D-galactosyl-(1-&gt;4)-beta-D-glucosyl-(1&lt;-&gt;1')-ceramide + GDP + H(+)</text>
        <dbReference type="Rhea" id="RHEA:48388"/>
        <dbReference type="ChEBI" id="CHEBI:15378"/>
        <dbReference type="ChEBI" id="CHEBI:57273"/>
        <dbReference type="ChEBI" id="CHEBI:58189"/>
        <dbReference type="ChEBI" id="CHEBI:90383"/>
        <dbReference type="ChEBI" id="CHEBI:90384"/>
    </reaction>
    <physiologicalReaction direction="left-to-right" evidence="18">
        <dbReference type="Rhea" id="RHEA:48389"/>
    </physiologicalReaction>
</comment>
<dbReference type="GO" id="GO:0006629">
    <property type="term" value="P:lipid metabolic process"/>
    <property type="evidence" value="ECO:0007669"/>
    <property type="project" value="UniProtKB-KW"/>
</dbReference>
<evidence type="ECO:0000256" key="21">
    <source>
        <dbReference type="ARBA" id="ARBA00037848"/>
    </source>
</evidence>
<dbReference type="Proteomes" id="UP001460270">
    <property type="component" value="Unassembled WGS sequence"/>
</dbReference>
<evidence type="ECO:0000313" key="27">
    <source>
        <dbReference type="EMBL" id="KAK7879230.1"/>
    </source>
</evidence>
<evidence type="ECO:0000256" key="3">
    <source>
        <dbReference type="ARBA" id="ARBA00008919"/>
    </source>
</evidence>
<protein>
    <recommendedName>
        <fullName evidence="24">Fucosyltransferase</fullName>
        <ecNumber evidence="24">2.4.1.-</ecNumber>
    </recommendedName>
</protein>
<dbReference type="InterPro" id="IPR055270">
    <property type="entry name" value="Glyco_tran_10_C"/>
</dbReference>